<dbReference type="AlphaFoldDB" id="A0A4R3NJQ8"/>
<keyword evidence="1" id="KW-0732">Signal</keyword>
<dbReference type="EMBL" id="SMAS01000004">
    <property type="protein sequence ID" value="TCT34972.1"/>
    <property type="molecule type" value="Genomic_DNA"/>
</dbReference>
<protein>
    <recommendedName>
        <fullName evidence="4">Fimbrial protein</fullName>
    </recommendedName>
</protein>
<proteinExistence type="predicted"/>
<name>A0A4R3NJQ8_9GAMM</name>
<evidence type="ECO:0000313" key="2">
    <source>
        <dbReference type="EMBL" id="TCT34972.1"/>
    </source>
</evidence>
<feature type="signal peptide" evidence="1">
    <location>
        <begin position="1"/>
        <end position="33"/>
    </location>
</feature>
<evidence type="ECO:0008006" key="4">
    <source>
        <dbReference type="Google" id="ProtNLM"/>
    </source>
</evidence>
<accession>A0A4R3NJQ8</accession>
<evidence type="ECO:0000313" key="3">
    <source>
        <dbReference type="Proteomes" id="UP000295055"/>
    </source>
</evidence>
<reference evidence="2 3" key="1">
    <citation type="submission" date="2019-03" db="EMBL/GenBank/DDBJ databases">
        <title>Genomic analyses of the natural microbiome of Caenorhabditis elegans.</title>
        <authorList>
            <person name="Samuel B."/>
        </authorList>
    </citation>
    <scope>NUCLEOTIDE SEQUENCE [LARGE SCALE GENOMIC DNA]</scope>
    <source>
        <strain evidence="2 3">JUb102</strain>
    </source>
</reference>
<comment type="caution">
    <text evidence="2">The sequence shown here is derived from an EMBL/GenBank/DDBJ whole genome shotgun (WGS) entry which is preliminary data.</text>
</comment>
<dbReference type="Proteomes" id="UP000295055">
    <property type="component" value="Unassembled WGS sequence"/>
</dbReference>
<feature type="chain" id="PRO_5020683748" description="Fimbrial protein" evidence="1">
    <location>
        <begin position="34"/>
        <end position="367"/>
    </location>
</feature>
<organism evidence="2 3">
    <name type="scientific">Providencia alcalifaciens</name>
    <dbReference type="NCBI Taxonomy" id="126385"/>
    <lineage>
        <taxon>Bacteria</taxon>
        <taxon>Pseudomonadati</taxon>
        <taxon>Pseudomonadota</taxon>
        <taxon>Gammaproteobacteria</taxon>
        <taxon>Enterobacterales</taxon>
        <taxon>Morganellaceae</taxon>
        <taxon>Providencia</taxon>
    </lineage>
</organism>
<gene>
    <name evidence="2" type="ORF">EC835_104131</name>
</gene>
<sequence>MKINVIKNKILVGWKSLLLSCVLTFMASIPSFAKTVTVMNGRGLIGVYGEYNTSLTGMTNPPAWNEKANFYYVQFYNNFNGVINYCVDRGGLVINIDGVRGMPIAGGEMIMVPEFVFVDERRNYSNNSYLDTITGHFNGWGSGTNEQLGIGDCLWSPNQSTPTPAIRHTVTATGRMLIYGTGNQRSGTYRLDDDIGIVIQNPQNRTTARQIVPKTENIIVTVSGLTCTLNTPSYVNFGSHSASSKSNELLSTMRNNMSVQCDQIANKIAATISLSGNVKPQYYAGNNLEVNLLNAQQQAGAYVKMYVMVNGNKTPITLDQKPIDLAKITALQTNVSFNNELVYELYSRGNNVAGKVSGSAELSIIMR</sequence>
<evidence type="ECO:0000256" key="1">
    <source>
        <dbReference type="SAM" id="SignalP"/>
    </source>
</evidence>
<dbReference type="OrthoDB" id="6466787at2"/>